<dbReference type="Proteomes" id="UP000002605">
    <property type="component" value="Chromosome 2"/>
</dbReference>
<accession>B9WBQ1</accession>
<evidence type="ECO:0000313" key="2">
    <source>
        <dbReference type="EMBL" id="CAX43822.1"/>
    </source>
</evidence>
<dbReference type="GO" id="GO:0000470">
    <property type="term" value="P:maturation of LSU-rRNA"/>
    <property type="evidence" value="ECO:0007669"/>
    <property type="project" value="TreeGrafter"/>
</dbReference>
<keyword evidence="3" id="KW-1185">Reference proteome</keyword>
<protein>
    <submittedName>
        <fullName evidence="2">Bud formation and morphogenesis protein, putative</fullName>
    </submittedName>
</protein>
<dbReference type="GO" id="GO:0000460">
    <property type="term" value="P:maturation of 5.8S rRNA"/>
    <property type="evidence" value="ECO:0007669"/>
    <property type="project" value="TreeGrafter"/>
</dbReference>
<dbReference type="KEGG" id="cdu:CD36_20420"/>
<dbReference type="GeneID" id="8046068"/>
<dbReference type="GO" id="GO:0004519">
    <property type="term" value="F:endonuclease activity"/>
    <property type="evidence" value="ECO:0007669"/>
    <property type="project" value="InterPro"/>
</dbReference>
<dbReference type="CGD" id="CAL0000168753">
    <property type="gene designation" value="Cd36_20420"/>
</dbReference>
<name>B9WBQ1_CANDC</name>
<dbReference type="OrthoDB" id="10263222at2759"/>
<evidence type="ECO:0000313" key="3">
    <source>
        <dbReference type="Proteomes" id="UP000002605"/>
    </source>
</evidence>
<dbReference type="EMBL" id="FM992689">
    <property type="protein sequence ID" value="CAX43822.1"/>
    <property type="molecule type" value="Genomic_DNA"/>
</dbReference>
<organism evidence="2 3">
    <name type="scientific">Candida dubliniensis (strain CD36 / ATCC MYA-646 / CBS 7987 / NCPF 3949 / NRRL Y-17841)</name>
    <name type="common">Yeast</name>
    <dbReference type="NCBI Taxonomy" id="573826"/>
    <lineage>
        <taxon>Eukaryota</taxon>
        <taxon>Fungi</taxon>
        <taxon>Dikarya</taxon>
        <taxon>Ascomycota</taxon>
        <taxon>Saccharomycotina</taxon>
        <taxon>Pichiomycetes</taxon>
        <taxon>Debaryomycetaceae</taxon>
        <taxon>Candida/Lodderomyces clade</taxon>
        <taxon>Candida</taxon>
    </lineage>
</organism>
<proteinExistence type="predicted"/>
<dbReference type="Pfam" id="PF04031">
    <property type="entry name" value="Las1"/>
    <property type="match status" value="1"/>
</dbReference>
<dbReference type="HOGENOM" id="CLU_043823_0_0_1"/>
<dbReference type="RefSeq" id="XP_002418521.1">
    <property type="nucleotide sequence ID" value="XM_002418476.1"/>
</dbReference>
<dbReference type="AlphaFoldDB" id="B9WBQ1"/>
<gene>
    <name evidence="2" type="primary">ScLAS1</name>
    <name evidence="1" type="ordered locus">Cd36_20420</name>
    <name evidence="2" type="ORF">CD36_20420</name>
</gene>
<dbReference type="PANTHER" id="PTHR15002">
    <property type="entry name" value="RIBOSOMAL BIOGENESIS PROTEIN LAS1L"/>
    <property type="match status" value="1"/>
</dbReference>
<dbReference type="InterPro" id="IPR007174">
    <property type="entry name" value="Las1"/>
</dbReference>
<reference evidence="2 3" key="1">
    <citation type="journal article" date="2009" name="Genome Res.">
        <title>Comparative genomics of the fungal pathogens Candida dubliniensis and Candida albicans.</title>
        <authorList>
            <person name="Jackson A.P."/>
            <person name="Gamble J.A."/>
            <person name="Yeomans T."/>
            <person name="Moran G.P."/>
            <person name="Saunders D."/>
            <person name="Harris D."/>
            <person name="Aslett M."/>
            <person name="Barrell J.F."/>
            <person name="Butler G."/>
            <person name="Citiulo F."/>
            <person name="Coleman D.C."/>
            <person name="de Groot P.W.J."/>
            <person name="Goodwin T.J."/>
            <person name="Quail M.A."/>
            <person name="McQuillan J."/>
            <person name="Munro C.A."/>
            <person name="Pain A."/>
            <person name="Poulter R.T."/>
            <person name="Rajandream M.A."/>
            <person name="Renauld H."/>
            <person name="Spiering M.J."/>
            <person name="Tivey A."/>
            <person name="Gow N.A.R."/>
            <person name="Barrell B."/>
            <person name="Sullivan D.J."/>
            <person name="Berriman M."/>
        </authorList>
    </citation>
    <scope>NUCLEOTIDE SEQUENCE [LARGE SCALE GENOMIC DNA]</scope>
    <source>
        <strain evidence="3">CD36 / ATCC MYA-646 / CBS 7987 / NCPF 3949 / NRRL Y-17841</strain>
    </source>
</reference>
<dbReference type="eggNOG" id="KOG2425">
    <property type="taxonomic scope" value="Eukaryota"/>
</dbReference>
<dbReference type="VEuPathDB" id="FungiDB:CD36_20420"/>
<evidence type="ECO:0000313" key="1">
    <source>
        <dbReference type="CGD" id="CAL0000168753"/>
    </source>
</evidence>
<dbReference type="GO" id="GO:0090730">
    <property type="term" value="C:Las1 complex"/>
    <property type="evidence" value="ECO:0007669"/>
    <property type="project" value="InterPro"/>
</dbReference>
<sequence length="488" mass="56027">MKQHPLVTAYKSIDDLQSLKTWFYDYNDTTDNRKNAILKVKGLLTRGKLPHGVEATSLLTSIVLDDLHGNGIDSSVLQLSYTMALVRFVNGLLDPYQQSNYAIPMHLLAKQLNLPTYFVELRHMGTHETLPSLDILRSTCSKALAWLYDNYWCHVEEPAQAVQDFMEEPLTDAIEFRSNDLKTRIDDSQICNNLKMFKRIRKQDLDKVYEPNDITSNSAIAYHNCVRDIVKFGEEDSDLLVDILFLKNFLIYPSSKLKDKKSKFNPLIIKLYKPLFDALGLSIMFKCFSKTIELIEGTPSGFVDKKVYCKLGFAEKFENDELFQVMEWMLYIMQDLLGKENVPQQVHNKNDLTIFFLDNLKSIEQKIPQSLLSNFAKTLQGLCDVVNDEIKSEVNPETAQRLDSWNKSVNNLQNTKKIFELPPSLDDLLGLSPSPGPIPETATNNPMKRVLDDKEESITKKQHYSSDTKTYFLKAHKNWRPVPFGTCI</sequence>
<dbReference type="PANTHER" id="PTHR15002:SF0">
    <property type="entry name" value="RIBOSOMAL BIOGENESIS PROTEIN LAS1L"/>
    <property type="match status" value="1"/>
</dbReference>
<dbReference type="GO" id="GO:0030687">
    <property type="term" value="C:preribosome, large subunit precursor"/>
    <property type="evidence" value="ECO:0007669"/>
    <property type="project" value="TreeGrafter"/>
</dbReference>